<feature type="domain" description="FAD dependent oxidoreductase" evidence="1">
    <location>
        <begin position="32"/>
        <end position="394"/>
    </location>
</feature>
<dbReference type="InterPro" id="IPR036188">
    <property type="entry name" value="FAD/NAD-bd_sf"/>
</dbReference>
<evidence type="ECO:0000313" key="3">
    <source>
        <dbReference type="Proteomes" id="UP001499979"/>
    </source>
</evidence>
<accession>A0ABN1UBH4</accession>
<dbReference type="SUPFAM" id="SSF51905">
    <property type="entry name" value="FAD/NAD(P)-binding domain"/>
    <property type="match status" value="1"/>
</dbReference>
<organism evidence="2 3">
    <name type="scientific">Nocardioides aquiterrae</name>
    <dbReference type="NCBI Taxonomy" id="203799"/>
    <lineage>
        <taxon>Bacteria</taxon>
        <taxon>Bacillati</taxon>
        <taxon>Actinomycetota</taxon>
        <taxon>Actinomycetes</taxon>
        <taxon>Propionibacteriales</taxon>
        <taxon>Nocardioidaceae</taxon>
        <taxon>Nocardioides</taxon>
    </lineage>
</organism>
<keyword evidence="3" id="KW-1185">Reference proteome</keyword>
<evidence type="ECO:0000259" key="1">
    <source>
        <dbReference type="Pfam" id="PF01266"/>
    </source>
</evidence>
<reference evidence="2 3" key="1">
    <citation type="journal article" date="2019" name="Int. J. Syst. Evol. Microbiol.">
        <title>The Global Catalogue of Microorganisms (GCM) 10K type strain sequencing project: providing services to taxonomists for standard genome sequencing and annotation.</title>
        <authorList>
            <consortium name="The Broad Institute Genomics Platform"/>
            <consortium name="The Broad Institute Genome Sequencing Center for Infectious Disease"/>
            <person name="Wu L."/>
            <person name="Ma J."/>
        </authorList>
    </citation>
    <scope>NUCLEOTIDE SEQUENCE [LARGE SCALE GENOMIC DNA]</scope>
    <source>
        <strain evidence="2 3">JCM 11813</strain>
    </source>
</reference>
<dbReference type="RefSeq" id="WP_343906728.1">
    <property type="nucleotide sequence ID" value="NZ_BAAAJE010000006.1"/>
</dbReference>
<dbReference type="Pfam" id="PF01266">
    <property type="entry name" value="DAO"/>
    <property type="match status" value="1"/>
</dbReference>
<dbReference type="Gene3D" id="3.30.9.10">
    <property type="entry name" value="D-Amino Acid Oxidase, subunit A, domain 2"/>
    <property type="match status" value="1"/>
</dbReference>
<dbReference type="EMBL" id="BAAAJE010000006">
    <property type="protein sequence ID" value="GAA1134687.1"/>
    <property type="molecule type" value="Genomic_DNA"/>
</dbReference>
<protein>
    <submittedName>
        <fullName evidence="2">FAD-binding oxidoreductase</fullName>
    </submittedName>
</protein>
<dbReference type="InterPro" id="IPR006076">
    <property type="entry name" value="FAD-dep_OxRdtase"/>
</dbReference>
<dbReference type="Proteomes" id="UP001499979">
    <property type="component" value="Unassembled WGS sequence"/>
</dbReference>
<proteinExistence type="predicted"/>
<gene>
    <name evidence="2" type="ORF">GCM10009606_13600</name>
</gene>
<comment type="caution">
    <text evidence="2">The sequence shown here is derived from an EMBL/GenBank/DDBJ whole genome shotgun (WGS) entry which is preliminary data.</text>
</comment>
<evidence type="ECO:0000313" key="2">
    <source>
        <dbReference type="EMBL" id="GAA1134687.1"/>
    </source>
</evidence>
<sequence length="462" mass="50311">MVSITRAQTTSLWDIGAEEHPRDALTADTSCDVLIVGAGYTGLWTAYYLTELAPHLRIVVAEAEHVGYGASGRNGGWLSHLLPGNRNVFERGPRGPEGLVAFQRAMVQAVDHVLDVTAAHGLEIDAHRGGNLVVAPNEAGLQRLRARHAADLRAGLTDEEVRLLTAEEVRERIDVVTAVGGLYAAPCARIHPGKLVRKLARLVEARGVRLYEGTRIDRVEPRLAHAAGVRISTEHILLCTEGFSGPLLGPRAVVPIRSSMIATQPLSAEEWTRIGWANAECLSDTSHTFIYAQRTADGRIALGGRGKPYEFASGIDGRHACHPDTRHALLERLSLYFPGVRFQADYAWSGVLGVTRDWCASVRHDRRTGIGASVGYAGHGVAAANLAARTLVDLVLARDTDLVRLPLVDHRPPRWEPEPLRWAGIHAMYRLFRTADGREERRGATSTSLIARFAGRLAGLSD</sequence>
<dbReference type="PANTHER" id="PTHR13847:SF285">
    <property type="entry name" value="FAD DEPENDENT OXIDOREDUCTASE DOMAIN-CONTAINING PROTEIN"/>
    <property type="match status" value="1"/>
</dbReference>
<dbReference type="PANTHER" id="PTHR13847">
    <property type="entry name" value="SARCOSINE DEHYDROGENASE-RELATED"/>
    <property type="match status" value="1"/>
</dbReference>
<name>A0ABN1UBH4_9ACTN</name>
<dbReference type="Gene3D" id="3.50.50.60">
    <property type="entry name" value="FAD/NAD(P)-binding domain"/>
    <property type="match status" value="1"/>
</dbReference>